<accession>A0A6A1RQX0</accession>
<reference evidence="2" key="1">
    <citation type="submission" date="2021-07" db="EMBL/GenBank/DDBJ databases">
        <authorList>
            <person name="Fernandez M."/>
            <person name="Pereira P."/>
            <person name="Torres Tejerizo G.A."/>
            <person name="Gonzalez P."/>
            <person name="Agostini E."/>
        </authorList>
    </citation>
    <scope>NUCLEOTIDE SEQUENCE</scope>
    <source>
        <strain evidence="2">SFC 500-1A</strain>
    </source>
</reference>
<evidence type="ECO:0000313" key="3">
    <source>
        <dbReference type="Proteomes" id="UP000887320"/>
    </source>
</evidence>
<feature type="transmembrane region" description="Helical" evidence="1">
    <location>
        <begin position="42"/>
        <end position="60"/>
    </location>
</feature>
<evidence type="ECO:0000256" key="1">
    <source>
        <dbReference type="SAM" id="Phobius"/>
    </source>
</evidence>
<protein>
    <submittedName>
        <fullName evidence="2">Uncharacterized protein</fullName>
    </submittedName>
</protein>
<organism evidence="2 3">
    <name type="scientific">Acinetobacter guillouiae</name>
    <name type="common">Acinetobacter genomosp. 11</name>
    <dbReference type="NCBI Taxonomy" id="106649"/>
    <lineage>
        <taxon>Bacteria</taxon>
        <taxon>Pseudomonadati</taxon>
        <taxon>Pseudomonadota</taxon>
        <taxon>Gammaproteobacteria</taxon>
        <taxon>Moraxellales</taxon>
        <taxon>Moraxellaceae</taxon>
        <taxon>Acinetobacter</taxon>
    </lineage>
</organism>
<keyword evidence="1" id="KW-0812">Transmembrane</keyword>
<sequence>MFKGKSFDNFLKFSFFMFMVLTFCALGMAIYEKFIGQADKIVLGPALTFMFFAFFAKYQYAIQYWGKRLDLINEGERQRQLRLDEDTKVLKNKI</sequence>
<evidence type="ECO:0000313" key="2">
    <source>
        <dbReference type="EMBL" id="MCF0266005.1"/>
    </source>
</evidence>
<dbReference type="EMBL" id="JAHWXT010000006">
    <property type="protein sequence ID" value="MCF0266005.1"/>
    <property type="molecule type" value="Genomic_DNA"/>
</dbReference>
<dbReference type="Proteomes" id="UP000887320">
    <property type="component" value="Unassembled WGS sequence"/>
</dbReference>
<dbReference type="AlphaFoldDB" id="A0A6A1RQX0"/>
<gene>
    <name evidence="2" type="ORF">KW868_16280</name>
</gene>
<dbReference type="RefSeq" id="WP_004721029.1">
    <property type="nucleotide sequence ID" value="NZ_BBRY01000002.1"/>
</dbReference>
<keyword evidence="1" id="KW-1133">Transmembrane helix</keyword>
<comment type="caution">
    <text evidence="2">The sequence shown here is derived from an EMBL/GenBank/DDBJ whole genome shotgun (WGS) entry which is preliminary data.</text>
</comment>
<name>A0A6A1RQX0_ACIGI</name>
<proteinExistence type="predicted"/>
<feature type="transmembrane region" description="Helical" evidence="1">
    <location>
        <begin position="12"/>
        <end position="30"/>
    </location>
</feature>
<keyword evidence="1" id="KW-0472">Membrane</keyword>